<accession>A0A372ITC1</accession>
<evidence type="ECO:0000313" key="1">
    <source>
        <dbReference type="EMBL" id="RFU18175.1"/>
    </source>
</evidence>
<name>A0A372ITC1_9BACT</name>
<comment type="caution">
    <text evidence="1">The sequence shown here is derived from an EMBL/GenBank/DDBJ whole genome shotgun (WGS) entry which is preliminary data.</text>
</comment>
<sequence>MGHLFRLYSSAAQAAYAELVHRVSFGMPRLPGRIHRPDHPHSKDEAIASPMRNRKQSCFVLHRRRTNPRIWCSGSSLLRSDRTLLHATSQQELRFAVFPAVHMLRRPVQAVLPEQQAAEIVLKTEKDDGRQI</sequence>
<gene>
    <name evidence="1" type="ORF">D0Y96_00935</name>
</gene>
<protein>
    <submittedName>
        <fullName evidence="1">Uncharacterized protein</fullName>
    </submittedName>
</protein>
<organism evidence="1 2">
    <name type="scientific">Paracidobacterium acidisoli</name>
    <dbReference type="NCBI Taxonomy" id="2303751"/>
    <lineage>
        <taxon>Bacteria</taxon>
        <taxon>Pseudomonadati</taxon>
        <taxon>Acidobacteriota</taxon>
        <taxon>Terriglobia</taxon>
        <taxon>Terriglobales</taxon>
        <taxon>Acidobacteriaceae</taxon>
        <taxon>Paracidobacterium</taxon>
    </lineage>
</organism>
<proteinExistence type="predicted"/>
<keyword evidence="2" id="KW-1185">Reference proteome</keyword>
<reference evidence="1 2" key="1">
    <citation type="submission" date="2018-08" db="EMBL/GenBank/DDBJ databases">
        <title>Acidipila sp. 4G-K13, an acidobacterium isolated from forest soil.</title>
        <authorList>
            <person name="Gao Z.-H."/>
            <person name="Qiu L.-H."/>
        </authorList>
    </citation>
    <scope>NUCLEOTIDE SEQUENCE [LARGE SCALE GENOMIC DNA]</scope>
    <source>
        <strain evidence="1 2">4G-K13</strain>
    </source>
</reference>
<dbReference type="Proteomes" id="UP000264702">
    <property type="component" value="Unassembled WGS sequence"/>
</dbReference>
<dbReference type="EMBL" id="QVQT01000001">
    <property type="protein sequence ID" value="RFU18175.1"/>
    <property type="molecule type" value="Genomic_DNA"/>
</dbReference>
<dbReference type="AlphaFoldDB" id="A0A372ITC1"/>
<evidence type="ECO:0000313" key="2">
    <source>
        <dbReference type="Proteomes" id="UP000264702"/>
    </source>
</evidence>